<dbReference type="Proteomes" id="UP000298179">
    <property type="component" value="Unassembled WGS sequence"/>
</dbReference>
<dbReference type="AlphaFoldDB" id="A0A4Y8RCG7"/>
<name>A0A4Y8RCG7_9HYPH</name>
<proteinExistence type="predicted"/>
<keyword evidence="3" id="KW-1185">Reference proteome</keyword>
<feature type="region of interest" description="Disordered" evidence="1">
    <location>
        <begin position="34"/>
        <end position="57"/>
    </location>
</feature>
<reference evidence="2 3" key="1">
    <citation type="submission" date="2019-03" db="EMBL/GenBank/DDBJ databases">
        <title>Jiella endophytica sp. nov., a novel endophytic bacterium isolated from root of Ficus microcarpa Linn. f.</title>
        <authorList>
            <person name="Tuo L."/>
        </authorList>
    </citation>
    <scope>NUCLEOTIDE SEQUENCE [LARGE SCALE GENOMIC DNA]</scope>
    <source>
        <strain evidence="2 3">CBS5Q-3</strain>
    </source>
</reference>
<feature type="compositionally biased region" description="Polar residues" evidence="1">
    <location>
        <begin position="118"/>
        <end position="133"/>
    </location>
</feature>
<sequence>MPRALAAVVAAGVLAGCQSYQDAAMAPEAVSYRPVPPEGRSGQRLGPDGYPLLGAYPNAAAPQVDDATVAAQERRAASLAYRRRGAASSRGYEAEVARMQRLKRQQAKDVDEALASRPTGSGVSVGTKQTPSRSPDDVLRRIEAGQ</sequence>
<evidence type="ECO:0000313" key="3">
    <source>
        <dbReference type="Proteomes" id="UP000298179"/>
    </source>
</evidence>
<dbReference type="EMBL" id="SOZD01000006">
    <property type="protein sequence ID" value="TFF19748.1"/>
    <property type="molecule type" value="Genomic_DNA"/>
</dbReference>
<accession>A0A4Y8RCG7</accession>
<evidence type="ECO:0000313" key="2">
    <source>
        <dbReference type="EMBL" id="TFF19748.1"/>
    </source>
</evidence>
<dbReference type="RefSeq" id="WP_134763429.1">
    <property type="nucleotide sequence ID" value="NZ_SOZD01000006.1"/>
</dbReference>
<feature type="region of interest" description="Disordered" evidence="1">
    <location>
        <begin position="101"/>
        <end position="146"/>
    </location>
</feature>
<evidence type="ECO:0000256" key="1">
    <source>
        <dbReference type="SAM" id="MobiDB-lite"/>
    </source>
</evidence>
<dbReference type="PROSITE" id="PS51257">
    <property type="entry name" value="PROKAR_LIPOPROTEIN"/>
    <property type="match status" value="1"/>
</dbReference>
<protein>
    <submittedName>
        <fullName evidence="2">Uncharacterized protein</fullName>
    </submittedName>
</protein>
<organism evidence="2 3">
    <name type="scientific">Jiella endophytica</name>
    <dbReference type="NCBI Taxonomy" id="2558362"/>
    <lineage>
        <taxon>Bacteria</taxon>
        <taxon>Pseudomonadati</taxon>
        <taxon>Pseudomonadota</taxon>
        <taxon>Alphaproteobacteria</taxon>
        <taxon>Hyphomicrobiales</taxon>
        <taxon>Aurantimonadaceae</taxon>
        <taxon>Jiella</taxon>
    </lineage>
</organism>
<dbReference type="OrthoDB" id="7908725at2"/>
<gene>
    <name evidence="2" type="ORF">E3C22_18850</name>
</gene>
<comment type="caution">
    <text evidence="2">The sequence shown here is derived from an EMBL/GenBank/DDBJ whole genome shotgun (WGS) entry which is preliminary data.</text>
</comment>
<feature type="compositionally biased region" description="Basic and acidic residues" evidence="1">
    <location>
        <begin position="134"/>
        <end position="146"/>
    </location>
</feature>